<sequence>MSISIRLDKSLEESLRQRLQSEGISLSNFIREAVCEKLSRYENRPTPYELGEHVFGRYSSGRDDLSINRKALLREKLNAKHRR</sequence>
<dbReference type="Proteomes" id="UP000199397">
    <property type="component" value="Unassembled WGS sequence"/>
</dbReference>
<dbReference type="Pfam" id="PF19807">
    <property type="entry name" value="DUF6290"/>
    <property type="match status" value="1"/>
</dbReference>
<organism evidence="1 2">
    <name type="scientific">Thiothrix caldifontis</name>
    <dbReference type="NCBI Taxonomy" id="525918"/>
    <lineage>
        <taxon>Bacteria</taxon>
        <taxon>Pseudomonadati</taxon>
        <taxon>Pseudomonadota</taxon>
        <taxon>Gammaproteobacteria</taxon>
        <taxon>Thiotrichales</taxon>
        <taxon>Thiotrichaceae</taxon>
        <taxon>Thiothrix</taxon>
    </lineage>
</organism>
<dbReference type="OrthoDB" id="7063628at2"/>
<accession>A0A1H4AZD3</accession>
<evidence type="ECO:0000313" key="1">
    <source>
        <dbReference type="EMBL" id="SEA41229.1"/>
    </source>
</evidence>
<dbReference type="SUPFAM" id="SSF47598">
    <property type="entry name" value="Ribbon-helix-helix"/>
    <property type="match status" value="1"/>
</dbReference>
<dbReference type="RefSeq" id="WP_093067044.1">
    <property type="nucleotide sequence ID" value="NZ_FNQP01000007.1"/>
</dbReference>
<protein>
    <submittedName>
        <fullName evidence="1">Ribbon-helix-helix protein, copG family</fullName>
    </submittedName>
</protein>
<dbReference type="InterPro" id="IPR046257">
    <property type="entry name" value="DUF6290"/>
</dbReference>
<dbReference type="GO" id="GO:0006355">
    <property type="term" value="P:regulation of DNA-templated transcription"/>
    <property type="evidence" value="ECO:0007669"/>
    <property type="project" value="InterPro"/>
</dbReference>
<dbReference type="EMBL" id="FNQP01000007">
    <property type="protein sequence ID" value="SEA41229.1"/>
    <property type="molecule type" value="Genomic_DNA"/>
</dbReference>
<dbReference type="InterPro" id="IPR010985">
    <property type="entry name" value="Ribbon_hlx_hlx"/>
</dbReference>
<evidence type="ECO:0000313" key="2">
    <source>
        <dbReference type="Proteomes" id="UP000199397"/>
    </source>
</evidence>
<keyword evidence="2" id="KW-1185">Reference proteome</keyword>
<dbReference type="AlphaFoldDB" id="A0A1H4AZD3"/>
<gene>
    <name evidence="1" type="ORF">SAMN05660964_01535</name>
</gene>
<dbReference type="STRING" id="525918.SAMN05660964_01535"/>
<reference evidence="1 2" key="1">
    <citation type="submission" date="2016-10" db="EMBL/GenBank/DDBJ databases">
        <authorList>
            <person name="de Groot N.N."/>
        </authorList>
    </citation>
    <scope>NUCLEOTIDE SEQUENCE [LARGE SCALE GENOMIC DNA]</scope>
    <source>
        <strain evidence="1 2">DSM 21228</strain>
    </source>
</reference>
<proteinExistence type="predicted"/>
<name>A0A1H4AZD3_9GAMM</name>